<dbReference type="SUPFAM" id="SSF53474">
    <property type="entry name" value="alpha/beta-Hydrolases"/>
    <property type="match status" value="1"/>
</dbReference>
<dbReference type="PANTHER" id="PTHR36837:SF4">
    <property type="entry name" value="BLR0908 PROTEIN"/>
    <property type="match status" value="1"/>
</dbReference>
<evidence type="ECO:0000313" key="3">
    <source>
        <dbReference type="Proteomes" id="UP001595681"/>
    </source>
</evidence>
<proteinExistence type="predicted"/>
<dbReference type="RefSeq" id="WP_380795356.1">
    <property type="nucleotide sequence ID" value="NZ_JBHRVU010000004.1"/>
</dbReference>
<dbReference type="Gene3D" id="3.40.50.1820">
    <property type="entry name" value="alpha/beta hydrolase"/>
    <property type="match status" value="1"/>
</dbReference>
<protein>
    <submittedName>
        <fullName evidence="2">Alpha/beta hydrolase</fullName>
    </submittedName>
</protein>
<feature type="region of interest" description="Disordered" evidence="1">
    <location>
        <begin position="1"/>
        <end position="22"/>
    </location>
</feature>
<evidence type="ECO:0000256" key="1">
    <source>
        <dbReference type="SAM" id="MobiDB-lite"/>
    </source>
</evidence>
<dbReference type="InterPro" id="IPR029058">
    <property type="entry name" value="AB_hydrolase_fold"/>
</dbReference>
<accession>A0ABV7NEL0</accession>
<comment type="caution">
    <text evidence="2">The sequence shown here is derived from an EMBL/GenBank/DDBJ whole genome shotgun (WGS) entry which is preliminary data.</text>
</comment>
<dbReference type="Proteomes" id="UP001595681">
    <property type="component" value="Unassembled WGS sequence"/>
</dbReference>
<dbReference type="GO" id="GO:0016787">
    <property type="term" value="F:hydrolase activity"/>
    <property type="evidence" value="ECO:0007669"/>
    <property type="project" value="UniProtKB-KW"/>
</dbReference>
<keyword evidence="2" id="KW-0378">Hydrolase</keyword>
<dbReference type="InterPro" id="IPR051321">
    <property type="entry name" value="PHA/PHB_synthase"/>
</dbReference>
<organism evidence="2 3">
    <name type="scientific">Sphingobium rhizovicinum</name>
    <dbReference type="NCBI Taxonomy" id="432308"/>
    <lineage>
        <taxon>Bacteria</taxon>
        <taxon>Pseudomonadati</taxon>
        <taxon>Pseudomonadota</taxon>
        <taxon>Alphaproteobacteria</taxon>
        <taxon>Sphingomonadales</taxon>
        <taxon>Sphingomonadaceae</taxon>
        <taxon>Sphingobium</taxon>
    </lineage>
</organism>
<gene>
    <name evidence="2" type="ORF">ACFOKF_09645</name>
</gene>
<dbReference type="EMBL" id="JBHRVU010000004">
    <property type="protein sequence ID" value="MFC3441451.1"/>
    <property type="molecule type" value="Genomic_DNA"/>
</dbReference>
<reference evidence="3" key="1">
    <citation type="journal article" date="2019" name="Int. J. Syst. Evol. Microbiol.">
        <title>The Global Catalogue of Microorganisms (GCM) 10K type strain sequencing project: providing services to taxonomists for standard genome sequencing and annotation.</title>
        <authorList>
            <consortium name="The Broad Institute Genomics Platform"/>
            <consortium name="The Broad Institute Genome Sequencing Center for Infectious Disease"/>
            <person name="Wu L."/>
            <person name="Ma J."/>
        </authorList>
    </citation>
    <scope>NUCLEOTIDE SEQUENCE [LARGE SCALE GENOMIC DNA]</scope>
    <source>
        <strain evidence="3">CCM 7491</strain>
    </source>
</reference>
<keyword evidence="3" id="KW-1185">Reference proteome</keyword>
<sequence>MDSSPTPALTALAQGDAAPQHGPRPLPLFLNILWRETEGKPELRRRAFAGLRKYQEAQRPVPAQPRVRLASAGPARLLQYGAASARHPVVFIPSLINPPQVLDLSESRSLLRHMAAAGHDAYLVDWGAPTRADATLGLDGHVTDRLLPLLAALPRPPILVGYCLGGTLALGAAALRDFPAVATIAAPWRFDAFAPADLDLIGNLWRSAKAMCERIGYVPMEVLQSGFWAMDPARTIAKYAAFGDMEAGSDAERAFLAVEDWANGGAPLSFAAGRDLFESFYAGNASGAGRWRIGARIVDPAALQCPTLSVASRTDRIVPAASSPRLKQERRLSLGHVGMVVGGRAREMLWNPLSLWLSSHGG</sequence>
<evidence type="ECO:0000313" key="2">
    <source>
        <dbReference type="EMBL" id="MFC3441451.1"/>
    </source>
</evidence>
<dbReference type="PANTHER" id="PTHR36837">
    <property type="entry name" value="POLY(3-HYDROXYALKANOATE) POLYMERASE SUBUNIT PHAC"/>
    <property type="match status" value="1"/>
</dbReference>
<name>A0ABV7NEL0_9SPHN</name>